<dbReference type="Gene3D" id="3.20.20.100">
    <property type="entry name" value="NADP-dependent oxidoreductase domain"/>
    <property type="match status" value="1"/>
</dbReference>
<feature type="domain" description="NADP-dependent oxidoreductase" evidence="7">
    <location>
        <begin position="16"/>
        <end position="259"/>
    </location>
</feature>
<evidence type="ECO:0000256" key="2">
    <source>
        <dbReference type="ARBA" id="ARBA00022857"/>
    </source>
</evidence>
<comment type="caution">
    <text evidence="8">The sequence shown here is derived from an EMBL/GenBank/DDBJ whole genome shotgun (WGS) entry which is preliminary data.</text>
</comment>
<comment type="similarity">
    <text evidence="1">Belongs to the aldo/keto reductase family.</text>
</comment>
<evidence type="ECO:0000313" key="9">
    <source>
        <dbReference type="Proteomes" id="UP000751190"/>
    </source>
</evidence>
<dbReference type="SUPFAM" id="SSF51430">
    <property type="entry name" value="NAD(P)-linked oxidoreductase"/>
    <property type="match status" value="1"/>
</dbReference>
<feature type="site" description="Lowers pKa of active site Tyr" evidence="6">
    <location>
        <position position="76"/>
    </location>
</feature>
<evidence type="ECO:0000259" key="7">
    <source>
        <dbReference type="Pfam" id="PF00248"/>
    </source>
</evidence>
<gene>
    <name evidence="8" type="ORF">KFE25_003998</name>
</gene>
<reference evidence="8" key="1">
    <citation type="submission" date="2021-05" db="EMBL/GenBank/DDBJ databases">
        <title>The genome of the haptophyte Pavlova lutheri (Diacronema luteri, Pavlovales) - a model for lipid biosynthesis in eukaryotic algae.</title>
        <authorList>
            <person name="Hulatt C.J."/>
            <person name="Posewitz M.C."/>
        </authorList>
    </citation>
    <scope>NUCLEOTIDE SEQUENCE</scope>
    <source>
        <strain evidence="8">NIVA-4/92</strain>
    </source>
</reference>
<evidence type="ECO:0000256" key="3">
    <source>
        <dbReference type="ARBA" id="ARBA00023002"/>
    </source>
</evidence>
<keyword evidence="3" id="KW-0560">Oxidoreductase</keyword>
<dbReference type="InterPro" id="IPR036812">
    <property type="entry name" value="NAD(P)_OxRdtase_dom_sf"/>
</dbReference>
<dbReference type="PANTHER" id="PTHR43827:SF3">
    <property type="entry name" value="NADP-DEPENDENT OXIDOREDUCTASE DOMAIN-CONTAINING PROTEIN"/>
    <property type="match status" value="1"/>
</dbReference>
<evidence type="ECO:0000256" key="6">
    <source>
        <dbReference type="PIRSR" id="PIRSR000097-3"/>
    </source>
</evidence>
<dbReference type="PRINTS" id="PR00069">
    <property type="entry name" value="ALDKETRDTASE"/>
</dbReference>
<accession>A0A8J5XI99</accession>
<dbReference type="OMA" id="CAPWRTI"/>
<keyword evidence="2" id="KW-0521">NADP</keyword>
<evidence type="ECO:0000313" key="8">
    <source>
        <dbReference type="EMBL" id="KAG8463725.1"/>
    </source>
</evidence>
<protein>
    <recommendedName>
        <fullName evidence="7">NADP-dependent oxidoreductase domain-containing protein</fullName>
    </recommendedName>
</protein>
<dbReference type="AlphaFoldDB" id="A0A8J5XI99"/>
<feature type="binding site" evidence="5">
    <location>
        <position position="110"/>
    </location>
    <ligand>
        <name>substrate</name>
    </ligand>
</feature>
<dbReference type="GO" id="GO:0016616">
    <property type="term" value="F:oxidoreductase activity, acting on the CH-OH group of donors, NAD or NADP as acceptor"/>
    <property type="evidence" value="ECO:0007669"/>
    <property type="project" value="UniProtKB-ARBA"/>
</dbReference>
<dbReference type="EMBL" id="JAGTXO010000015">
    <property type="protein sequence ID" value="KAG8463725.1"/>
    <property type="molecule type" value="Genomic_DNA"/>
</dbReference>
<dbReference type="PANTHER" id="PTHR43827">
    <property type="entry name" value="2,5-DIKETO-D-GLUCONIC ACID REDUCTASE"/>
    <property type="match status" value="1"/>
</dbReference>
<keyword evidence="9" id="KW-1185">Reference proteome</keyword>
<evidence type="ECO:0000256" key="5">
    <source>
        <dbReference type="PIRSR" id="PIRSR000097-2"/>
    </source>
</evidence>
<dbReference type="Pfam" id="PF00248">
    <property type="entry name" value="Aldo_ket_red"/>
    <property type="match status" value="1"/>
</dbReference>
<evidence type="ECO:0000256" key="4">
    <source>
        <dbReference type="PIRSR" id="PIRSR000097-1"/>
    </source>
</evidence>
<evidence type="ECO:0000256" key="1">
    <source>
        <dbReference type="ARBA" id="ARBA00007905"/>
    </source>
</evidence>
<dbReference type="InterPro" id="IPR023210">
    <property type="entry name" value="NADP_OxRdtase_dom"/>
</dbReference>
<dbReference type="OrthoDB" id="416253at2759"/>
<dbReference type="PIRSF" id="PIRSF000097">
    <property type="entry name" value="AKR"/>
    <property type="match status" value="1"/>
</dbReference>
<organism evidence="8 9">
    <name type="scientific">Diacronema lutheri</name>
    <name type="common">Unicellular marine alga</name>
    <name type="synonym">Monochrysis lutheri</name>
    <dbReference type="NCBI Taxonomy" id="2081491"/>
    <lineage>
        <taxon>Eukaryota</taxon>
        <taxon>Haptista</taxon>
        <taxon>Haptophyta</taxon>
        <taxon>Pavlovophyceae</taxon>
        <taxon>Pavlovales</taxon>
        <taxon>Pavlovaceae</taxon>
        <taxon>Diacronema</taxon>
    </lineage>
</organism>
<name>A0A8J5XI99_DIALT</name>
<feature type="active site" description="Proton donor" evidence="4">
    <location>
        <position position="49"/>
    </location>
</feature>
<dbReference type="Proteomes" id="UP000751190">
    <property type="component" value="Unassembled WGS sequence"/>
</dbReference>
<dbReference type="InterPro" id="IPR020471">
    <property type="entry name" value="AKR"/>
</dbReference>
<sequence>MVLDLALRSGAPWPLLGLGTYRLTPAEIPAVVEASLSAGYGLVDTAVSYKHSHHALALALRDRPRACGGLAWVQTKIPPAEQGYEKARVCALRCVEELRGCAEGISVLLHWPGGSRLPPDSPEHARLRLGSWLALQELYAAGTLQCIGVSNFEVRHLRELEAAVGVHTLPLVNQVELHPLLPQTELRAFCAERRIHVQAYSSLGQGSAALWGHPALRGAARALALDEAQVLLLWAMRQGVSVIPRSRSARRVADNAAGLADALGRADVWRELARLDAIGDGTHFCWNPEDIR</sequence>
<proteinExistence type="inferred from homology"/>